<dbReference type="InterPro" id="IPR054473">
    <property type="entry name" value="KIF2A-like_N"/>
</dbReference>
<feature type="binding site" evidence="12">
    <location>
        <begin position="310"/>
        <end position="317"/>
    </location>
    <ligand>
        <name>ATP</name>
        <dbReference type="ChEBI" id="CHEBI:30616"/>
    </ligand>
</feature>
<feature type="region of interest" description="Disordered" evidence="14">
    <location>
        <begin position="66"/>
        <end position="169"/>
    </location>
</feature>
<dbReference type="PROSITE" id="PS50067">
    <property type="entry name" value="KINESIN_MOTOR_2"/>
    <property type="match status" value="1"/>
</dbReference>
<dbReference type="SMART" id="SM00129">
    <property type="entry name" value="KISc"/>
    <property type="match status" value="1"/>
</dbReference>
<evidence type="ECO:0000256" key="1">
    <source>
        <dbReference type="ARBA" id="ARBA00004245"/>
    </source>
</evidence>
<evidence type="ECO:0000256" key="8">
    <source>
        <dbReference type="ARBA" id="ARBA00023054"/>
    </source>
</evidence>
<evidence type="ECO:0000256" key="11">
    <source>
        <dbReference type="ARBA" id="ARBA00023306"/>
    </source>
</evidence>
<reference evidence="16" key="2">
    <citation type="submission" date="2025-08" db="UniProtKB">
        <authorList>
            <consortium name="Ensembl"/>
        </authorList>
    </citation>
    <scope>IDENTIFICATION</scope>
    <source>
        <strain evidence="16">Hd-rR</strain>
    </source>
</reference>
<comment type="similarity">
    <text evidence="12 13">Belongs to the TRAFAC class myosin-kinesin ATPase superfamily. Kinesin family.</text>
</comment>
<evidence type="ECO:0000256" key="5">
    <source>
        <dbReference type="ARBA" id="ARBA00022741"/>
    </source>
</evidence>
<keyword evidence="8" id="KW-0175">Coiled coil</keyword>
<dbReference type="InterPro" id="IPR001752">
    <property type="entry name" value="Kinesin_motor_dom"/>
</dbReference>
<dbReference type="PRINTS" id="PR00380">
    <property type="entry name" value="KINESINHEAVY"/>
</dbReference>
<dbReference type="CTD" id="3796"/>
<evidence type="ECO:0000313" key="17">
    <source>
        <dbReference type="Proteomes" id="UP000001038"/>
    </source>
</evidence>
<dbReference type="KEGG" id="ola:101156660"/>
<dbReference type="GO" id="GO:0007018">
    <property type="term" value="P:microtubule-based movement"/>
    <property type="evidence" value="ECO:0007669"/>
    <property type="project" value="InterPro"/>
</dbReference>
<accession>A0A3B3HI65</accession>
<sequence length="702" mass="79887">MAAAFGKIVVGTYVEIKRSDGRIHQAMVTSMNEDNESVTVEWIENGDTKGKEIDLESIFALNPDVAPDEEIAPSPETPPAPTPLAKVNRIAKNRRTIAPSKNDTPSKDNRAISTRARPPPPPQPEPAPPPPAPQPAQPTQAQTQLQLQNARRKSNCVKEVEKLQEKRERRRLQQQELREKRAQEVDTTIPNYEILYMIRDFRASLDYRPLTTADVIEEHRICVCVRKRPLNKKELTMKDLDVITIPSKDVVMVHEPKQKVDLTRYLENQTFRFDYAFDDSTTNEMVYRFTARPLVETIFERGMATCFAYGQTGSGKTHTMGGDFSGKNQDCSKGIYALAARDVFLMIKKPNYKKLDLQVYATYFEIYSGKVFDLLNRKAKLRVLEDGKQQVQVVGLQEKEVKCTEDVLKLIEVGNSCRTSGQTSANAHSSRSHAVFQIILRRKGKMHGKFSLIDLAGNERGADTSSADRQTRLEGAEINKSLLALKECIRALGRNKPHTPFRASKLTQVLRDSFIGENSRTCMIATISPGMTSCENTLNTLRYANRVKELTIDPNQVIDGGRPNIHAVNQVDLLDEEWLSISPQRDDLKLLCEQNEEEVSPQLFTFHEAVSQLVEMEEQVLEDHRAVFQESIRWLEDEKMLLEMTEEVDYDVESYATQLEQILDQKIDILIELRDKVKSFRSTLQEEEQASKQINPKRPRAL</sequence>
<evidence type="ECO:0000256" key="9">
    <source>
        <dbReference type="ARBA" id="ARBA00023175"/>
    </source>
</evidence>
<keyword evidence="10" id="KW-0206">Cytoskeleton</keyword>
<reference evidence="16" key="3">
    <citation type="submission" date="2025-09" db="UniProtKB">
        <authorList>
            <consortium name="Ensembl"/>
        </authorList>
    </citation>
    <scope>IDENTIFICATION</scope>
    <source>
        <strain evidence="16">Hd-rR</strain>
    </source>
</reference>
<dbReference type="InterPro" id="IPR019821">
    <property type="entry name" value="Kinesin_motor_CS"/>
</dbReference>
<keyword evidence="5 12" id="KW-0547">Nucleotide-binding</keyword>
<dbReference type="PROSITE" id="PS00411">
    <property type="entry name" value="KINESIN_MOTOR_1"/>
    <property type="match status" value="1"/>
</dbReference>
<organism evidence="16 17">
    <name type="scientific">Oryzias latipes</name>
    <name type="common">Japanese rice fish</name>
    <name type="synonym">Japanese killifish</name>
    <dbReference type="NCBI Taxonomy" id="8090"/>
    <lineage>
        <taxon>Eukaryota</taxon>
        <taxon>Metazoa</taxon>
        <taxon>Chordata</taxon>
        <taxon>Craniata</taxon>
        <taxon>Vertebrata</taxon>
        <taxon>Euteleostomi</taxon>
        <taxon>Actinopterygii</taxon>
        <taxon>Neopterygii</taxon>
        <taxon>Teleostei</taxon>
        <taxon>Neoteleostei</taxon>
        <taxon>Acanthomorphata</taxon>
        <taxon>Ovalentaria</taxon>
        <taxon>Atherinomorphae</taxon>
        <taxon>Beloniformes</taxon>
        <taxon>Adrianichthyidae</taxon>
        <taxon>Oryziinae</taxon>
        <taxon>Oryzias</taxon>
    </lineage>
</organism>
<dbReference type="Gene3D" id="3.40.850.10">
    <property type="entry name" value="Kinesin motor domain"/>
    <property type="match status" value="1"/>
</dbReference>
<dbReference type="Ensembl" id="ENSORLT00000033501.1">
    <property type="protein sequence ID" value="ENSORLP00000031621.1"/>
    <property type="gene ID" value="ENSORLG00000009180.2"/>
</dbReference>
<evidence type="ECO:0000256" key="4">
    <source>
        <dbReference type="ARBA" id="ARBA00022701"/>
    </source>
</evidence>
<dbReference type="GO" id="GO:0003777">
    <property type="term" value="F:microtubule motor activity"/>
    <property type="evidence" value="ECO:0007669"/>
    <property type="project" value="InterPro"/>
</dbReference>
<protein>
    <recommendedName>
        <fullName evidence="13">Kinesin-like protein</fullName>
    </recommendedName>
</protein>
<dbReference type="OrthoDB" id="3176171at2759"/>
<reference evidence="16 17" key="1">
    <citation type="journal article" date="2007" name="Nature">
        <title>The medaka draft genome and insights into vertebrate genome evolution.</title>
        <authorList>
            <person name="Kasahara M."/>
            <person name="Naruse K."/>
            <person name="Sasaki S."/>
            <person name="Nakatani Y."/>
            <person name="Qu W."/>
            <person name="Ahsan B."/>
            <person name="Yamada T."/>
            <person name="Nagayasu Y."/>
            <person name="Doi K."/>
            <person name="Kasai Y."/>
            <person name="Jindo T."/>
            <person name="Kobayashi D."/>
            <person name="Shimada A."/>
            <person name="Toyoda A."/>
            <person name="Kuroki Y."/>
            <person name="Fujiyama A."/>
            <person name="Sasaki T."/>
            <person name="Shimizu A."/>
            <person name="Asakawa S."/>
            <person name="Shimizu N."/>
            <person name="Hashimoto S."/>
            <person name="Yang J."/>
            <person name="Lee Y."/>
            <person name="Matsushima K."/>
            <person name="Sugano S."/>
            <person name="Sakaizumi M."/>
            <person name="Narita T."/>
            <person name="Ohishi K."/>
            <person name="Haga S."/>
            <person name="Ohta F."/>
            <person name="Nomoto H."/>
            <person name="Nogata K."/>
            <person name="Morishita T."/>
            <person name="Endo T."/>
            <person name="Shin-I T."/>
            <person name="Takeda H."/>
            <person name="Morishita S."/>
            <person name="Kohara Y."/>
        </authorList>
    </citation>
    <scope>NUCLEOTIDE SEQUENCE [LARGE SCALE GENOMIC DNA]</scope>
    <source>
        <strain evidence="16 17">Hd-rR</strain>
    </source>
</reference>
<dbReference type="InterPro" id="IPR036961">
    <property type="entry name" value="Kinesin_motor_dom_sf"/>
</dbReference>
<keyword evidence="17" id="KW-1185">Reference proteome</keyword>
<evidence type="ECO:0000256" key="2">
    <source>
        <dbReference type="ARBA" id="ARBA00022490"/>
    </source>
</evidence>
<dbReference type="GO" id="GO:0005524">
    <property type="term" value="F:ATP binding"/>
    <property type="evidence" value="ECO:0007669"/>
    <property type="project" value="UniProtKB-UniRule"/>
</dbReference>
<evidence type="ECO:0000256" key="10">
    <source>
        <dbReference type="ARBA" id="ARBA00023212"/>
    </source>
</evidence>
<evidence type="ECO:0000256" key="3">
    <source>
        <dbReference type="ARBA" id="ARBA00022618"/>
    </source>
</evidence>
<gene>
    <name evidence="16" type="primary">KIF2A</name>
    <name evidence="16" type="synonym">kif2a</name>
</gene>
<dbReference type="Pfam" id="PF22923">
    <property type="entry name" value="KIF2A-like_1st"/>
    <property type="match status" value="1"/>
</dbReference>
<dbReference type="GO" id="GO:0051301">
    <property type="term" value="P:cell division"/>
    <property type="evidence" value="ECO:0007669"/>
    <property type="project" value="UniProtKB-KW"/>
</dbReference>
<dbReference type="GO" id="GO:0008017">
    <property type="term" value="F:microtubule binding"/>
    <property type="evidence" value="ECO:0007669"/>
    <property type="project" value="InterPro"/>
</dbReference>
<comment type="subcellular location">
    <subcellularLocation>
        <location evidence="1">Cytoplasm</location>
        <location evidence="1">Cytoskeleton</location>
    </subcellularLocation>
</comment>
<keyword evidence="9 12" id="KW-0505">Motor protein</keyword>
<dbReference type="CDD" id="cd01367">
    <property type="entry name" value="KISc_KIF2_like"/>
    <property type="match status" value="1"/>
</dbReference>
<feature type="compositionally biased region" description="Pro residues" evidence="14">
    <location>
        <begin position="117"/>
        <end position="136"/>
    </location>
</feature>
<dbReference type="PANTHER" id="PTHR47971">
    <property type="entry name" value="KINESIN-RELATED PROTEIN 6"/>
    <property type="match status" value="1"/>
</dbReference>
<dbReference type="GeneID" id="101156660"/>
<keyword evidence="7 12" id="KW-0067">ATP-binding</keyword>
<evidence type="ECO:0000256" key="14">
    <source>
        <dbReference type="SAM" id="MobiDB-lite"/>
    </source>
</evidence>
<feature type="compositionally biased region" description="Basic and acidic residues" evidence="14">
    <location>
        <begin position="156"/>
        <end position="169"/>
    </location>
</feature>
<name>A0A3B3HI65_ORYLA</name>
<proteinExistence type="inferred from homology"/>
<dbReference type="InterPro" id="IPR027417">
    <property type="entry name" value="P-loop_NTPase"/>
</dbReference>
<evidence type="ECO:0000256" key="13">
    <source>
        <dbReference type="RuleBase" id="RU000394"/>
    </source>
</evidence>
<dbReference type="GeneTree" id="ENSGT00940000155570"/>
<dbReference type="AlphaFoldDB" id="A0A3B3HI65"/>
<evidence type="ECO:0000256" key="6">
    <source>
        <dbReference type="ARBA" id="ARBA00022776"/>
    </source>
</evidence>
<keyword evidence="11" id="KW-0131">Cell cycle</keyword>
<keyword evidence="4 13" id="KW-0493">Microtubule</keyword>
<feature type="compositionally biased region" description="Low complexity" evidence="14">
    <location>
        <begin position="137"/>
        <end position="148"/>
    </location>
</feature>
<keyword evidence="6" id="KW-0498">Mitosis</keyword>
<keyword evidence="3" id="KW-0132">Cell division</keyword>
<feature type="domain" description="Kinesin motor" evidence="15">
    <location>
        <begin position="220"/>
        <end position="550"/>
    </location>
</feature>
<evidence type="ECO:0000313" key="16">
    <source>
        <dbReference type="Ensembl" id="ENSORLP00000031621.1"/>
    </source>
</evidence>
<dbReference type="InterPro" id="IPR027640">
    <property type="entry name" value="Kinesin-like_fam"/>
</dbReference>
<dbReference type="RefSeq" id="XP_004072477.1">
    <property type="nucleotide sequence ID" value="XM_004072429.4"/>
</dbReference>
<dbReference type="Pfam" id="PF00225">
    <property type="entry name" value="Kinesin"/>
    <property type="match status" value="1"/>
</dbReference>
<dbReference type="SUPFAM" id="SSF52540">
    <property type="entry name" value="P-loop containing nucleoside triphosphate hydrolases"/>
    <property type="match status" value="1"/>
</dbReference>
<evidence type="ECO:0000256" key="12">
    <source>
        <dbReference type="PROSITE-ProRule" id="PRU00283"/>
    </source>
</evidence>
<dbReference type="Proteomes" id="UP000001038">
    <property type="component" value="Chromosome 9"/>
</dbReference>
<dbReference type="FunFam" id="3.40.850.10:FF:000006">
    <property type="entry name" value="Kinesin-like protein"/>
    <property type="match status" value="1"/>
</dbReference>
<dbReference type="Bgee" id="ENSORLG00000009180">
    <property type="expression patterns" value="Expressed in animal zygote and 14 other cell types or tissues"/>
</dbReference>
<keyword evidence="2" id="KW-0963">Cytoplasm</keyword>
<evidence type="ECO:0000256" key="7">
    <source>
        <dbReference type="ARBA" id="ARBA00022840"/>
    </source>
</evidence>
<evidence type="ECO:0000259" key="15">
    <source>
        <dbReference type="PROSITE" id="PS50067"/>
    </source>
</evidence>
<dbReference type="GO" id="GO:0005874">
    <property type="term" value="C:microtubule"/>
    <property type="evidence" value="ECO:0007669"/>
    <property type="project" value="UniProtKB-KW"/>
</dbReference>
<dbReference type="PANTHER" id="PTHR47971:SF8">
    <property type="entry name" value="KINESIN-LIKE PROTEIN"/>
    <property type="match status" value="1"/>
</dbReference>